<reference evidence="3" key="2">
    <citation type="submission" date="2020-05" db="UniProtKB">
        <authorList>
            <consortium name="EnsemblMetazoa"/>
        </authorList>
    </citation>
    <scope>IDENTIFICATION</scope>
</reference>
<accession>A0A084VHW5</accession>
<proteinExistence type="predicted"/>
<reference evidence="2 4" key="1">
    <citation type="journal article" date="2014" name="BMC Genomics">
        <title>Genome sequence of Anopheles sinensis provides insight into genetics basis of mosquito competence for malaria parasites.</title>
        <authorList>
            <person name="Zhou D."/>
            <person name="Zhang D."/>
            <person name="Ding G."/>
            <person name="Shi L."/>
            <person name="Hou Q."/>
            <person name="Ye Y."/>
            <person name="Xu Y."/>
            <person name="Zhou H."/>
            <person name="Xiong C."/>
            <person name="Li S."/>
            <person name="Yu J."/>
            <person name="Hong S."/>
            <person name="Yu X."/>
            <person name="Zou P."/>
            <person name="Chen C."/>
            <person name="Chang X."/>
            <person name="Wang W."/>
            <person name="Lv Y."/>
            <person name="Sun Y."/>
            <person name="Ma L."/>
            <person name="Shen B."/>
            <person name="Zhu C."/>
        </authorList>
    </citation>
    <scope>NUCLEOTIDE SEQUENCE [LARGE SCALE GENOMIC DNA]</scope>
</reference>
<dbReference type="EMBL" id="KE524847">
    <property type="protein sequence ID" value="KFB37559.1"/>
    <property type="molecule type" value="Genomic_DNA"/>
</dbReference>
<dbReference type="Proteomes" id="UP000030765">
    <property type="component" value="Unassembled WGS sequence"/>
</dbReference>
<keyword evidence="1" id="KW-0732">Signal</keyword>
<dbReference type="VEuPathDB" id="VectorBase:ASIC004794"/>
<dbReference type="VEuPathDB" id="VectorBase:ASIS015777"/>
<dbReference type="STRING" id="74873.A0A084VHW5"/>
<feature type="chain" id="PRO_5001783405" evidence="1">
    <location>
        <begin position="20"/>
        <end position="278"/>
    </location>
</feature>
<dbReference type="PROSITE" id="PS51257">
    <property type="entry name" value="PROKAR_LIPOPROTEIN"/>
    <property type="match status" value="1"/>
</dbReference>
<evidence type="ECO:0000256" key="1">
    <source>
        <dbReference type="SAM" id="SignalP"/>
    </source>
</evidence>
<evidence type="ECO:0000313" key="3">
    <source>
        <dbReference type="EnsemblMetazoa" id="ASIC004794-PA"/>
    </source>
</evidence>
<evidence type="ECO:0000313" key="4">
    <source>
        <dbReference type="Proteomes" id="UP000030765"/>
    </source>
</evidence>
<protein>
    <submittedName>
        <fullName evidence="2">AGAP011183-PA-like protein</fullName>
    </submittedName>
</protein>
<dbReference type="OrthoDB" id="365605at2759"/>
<sequence length="278" mass="31003">MRWQTVALVALLGAAGVLGCDVPLRHYKTLGCNPIGKLSSGCPERYECPSITAHDNEKCYFNGKTYKIGDTLPGDQVAQFCQASCFCAAEKPFAKFICAQIDCPEFFRRFDHEHCMRTYKKGSCCSDGSVCGAERDNLAQCKVENEIYKEGQRFSIDKTCQSCICTADFDANVTDKNPNCYETTCGFELYSGRKVYGGGVPVYYKEERCCPSQWRLPKESDKVIQGSSAVSNDPNLQCKYGKLTLNVGDKLEIQQEDEEYQKTSCTCSVPPLLHCIQD</sequence>
<name>A0A084VHW5_ANOSI</name>
<feature type="signal peptide" evidence="1">
    <location>
        <begin position="1"/>
        <end position="19"/>
    </location>
</feature>
<dbReference type="AlphaFoldDB" id="A0A084VHW5"/>
<dbReference type="OMA" id="CINTYEL"/>
<organism evidence="2">
    <name type="scientific">Anopheles sinensis</name>
    <name type="common">Mosquito</name>
    <dbReference type="NCBI Taxonomy" id="74873"/>
    <lineage>
        <taxon>Eukaryota</taxon>
        <taxon>Metazoa</taxon>
        <taxon>Ecdysozoa</taxon>
        <taxon>Arthropoda</taxon>
        <taxon>Hexapoda</taxon>
        <taxon>Insecta</taxon>
        <taxon>Pterygota</taxon>
        <taxon>Neoptera</taxon>
        <taxon>Endopterygota</taxon>
        <taxon>Diptera</taxon>
        <taxon>Nematocera</taxon>
        <taxon>Culicoidea</taxon>
        <taxon>Culicidae</taxon>
        <taxon>Anophelinae</taxon>
        <taxon>Anopheles</taxon>
    </lineage>
</organism>
<gene>
    <name evidence="2" type="ORF">ZHAS_00004794</name>
</gene>
<dbReference type="EnsemblMetazoa" id="ASIC004794-RA">
    <property type="protein sequence ID" value="ASIC004794-PA"/>
    <property type="gene ID" value="ASIC004794"/>
</dbReference>
<keyword evidence="4" id="KW-1185">Reference proteome</keyword>
<evidence type="ECO:0000313" key="2">
    <source>
        <dbReference type="EMBL" id="KFB37559.1"/>
    </source>
</evidence>
<dbReference type="EMBL" id="ATLV01013240">
    <property type="status" value="NOT_ANNOTATED_CDS"/>
    <property type="molecule type" value="Genomic_DNA"/>
</dbReference>